<evidence type="ECO:0000313" key="2">
    <source>
        <dbReference type="Proteomes" id="UP000183200"/>
    </source>
</evidence>
<organism evidence="1 2">
    <name type="scientific">Pedobacter steynii</name>
    <dbReference type="NCBI Taxonomy" id="430522"/>
    <lineage>
        <taxon>Bacteria</taxon>
        <taxon>Pseudomonadati</taxon>
        <taxon>Bacteroidota</taxon>
        <taxon>Sphingobacteriia</taxon>
        <taxon>Sphingobacteriales</taxon>
        <taxon>Sphingobacteriaceae</taxon>
        <taxon>Pedobacter</taxon>
    </lineage>
</organism>
<sequence>MLPGSGNCKIGLHKIGGQYLEDGAPAIKFDSNTKVIFEIEEDIHQVRADLLSEQVLMKEISTFENYDYLLCDGEDPYQTVISNPS</sequence>
<gene>
    <name evidence="1" type="ORF">SAMN05421820_10339</name>
</gene>
<protein>
    <submittedName>
        <fullName evidence="1">Uncharacterized protein</fullName>
    </submittedName>
</protein>
<accession>A0A1G9QX61</accession>
<dbReference type="Proteomes" id="UP000183200">
    <property type="component" value="Unassembled WGS sequence"/>
</dbReference>
<keyword evidence="2" id="KW-1185">Reference proteome</keyword>
<proteinExistence type="predicted"/>
<dbReference type="EMBL" id="FNGY01000003">
    <property type="protein sequence ID" value="SDM15460.1"/>
    <property type="molecule type" value="Genomic_DNA"/>
</dbReference>
<evidence type="ECO:0000313" key="1">
    <source>
        <dbReference type="EMBL" id="SDM15460.1"/>
    </source>
</evidence>
<name>A0A1G9QX61_9SPHI</name>
<reference evidence="2" key="1">
    <citation type="submission" date="2016-10" db="EMBL/GenBank/DDBJ databases">
        <authorList>
            <person name="Varghese N."/>
            <person name="Submissions S."/>
        </authorList>
    </citation>
    <scope>NUCLEOTIDE SEQUENCE [LARGE SCALE GENOMIC DNA]</scope>
    <source>
        <strain evidence="2">DSM 19110</strain>
    </source>
</reference>
<dbReference type="AlphaFoldDB" id="A0A1G9QX61"/>